<dbReference type="InterPro" id="IPR009071">
    <property type="entry name" value="HMG_box_dom"/>
</dbReference>
<protein>
    <submittedName>
        <fullName evidence="6">13303_t:CDS:1</fullName>
    </submittedName>
</protein>
<dbReference type="Pfam" id="PF00505">
    <property type="entry name" value="HMG_box"/>
    <property type="match status" value="1"/>
</dbReference>
<evidence type="ECO:0000256" key="1">
    <source>
        <dbReference type="ARBA" id="ARBA00023125"/>
    </source>
</evidence>
<dbReference type="CDD" id="cd01389">
    <property type="entry name" value="HMG-box_ROX1-like"/>
    <property type="match status" value="1"/>
</dbReference>
<feature type="DNA-binding region" description="HMG box" evidence="3">
    <location>
        <begin position="46"/>
        <end position="113"/>
    </location>
</feature>
<dbReference type="GO" id="GO:0005634">
    <property type="term" value="C:nucleus"/>
    <property type="evidence" value="ECO:0007669"/>
    <property type="project" value="UniProtKB-UniRule"/>
</dbReference>
<comment type="caution">
    <text evidence="6">The sequence shown here is derived from an EMBL/GenBank/DDBJ whole genome shotgun (WGS) entry which is preliminary data.</text>
</comment>
<dbReference type="Proteomes" id="UP001153678">
    <property type="component" value="Unassembled WGS sequence"/>
</dbReference>
<dbReference type="PANTHER" id="PTHR45789">
    <property type="entry name" value="FI18025P1"/>
    <property type="match status" value="1"/>
</dbReference>
<dbReference type="GO" id="GO:0000981">
    <property type="term" value="F:DNA-binding transcription factor activity, RNA polymerase II-specific"/>
    <property type="evidence" value="ECO:0007669"/>
    <property type="project" value="TreeGrafter"/>
</dbReference>
<evidence type="ECO:0000256" key="3">
    <source>
        <dbReference type="PROSITE-ProRule" id="PRU00267"/>
    </source>
</evidence>
<dbReference type="GO" id="GO:0000978">
    <property type="term" value="F:RNA polymerase II cis-regulatory region sequence-specific DNA binding"/>
    <property type="evidence" value="ECO:0007669"/>
    <property type="project" value="TreeGrafter"/>
</dbReference>
<feature type="domain" description="HMG box" evidence="5">
    <location>
        <begin position="46"/>
        <end position="113"/>
    </location>
</feature>
<dbReference type="AlphaFoldDB" id="A0A9W4SBA4"/>
<accession>A0A9W4SBA4</accession>
<dbReference type="SMART" id="SM00398">
    <property type="entry name" value="HMG"/>
    <property type="match status" value="1"/>
</dbReference>
<evidence type="ECO:0000313" key="7">
    <source>
        <dbReference type="Proteomes" id="UP001153678"/>
    </source>
</evidence>
<evidence type="ECO:0000313" key="6">
    <source>
        <dbReference type="EMBL" id="CAI2162781.1"/>
    </source>
</evidence>
<dbReference type="PROSITE" id="PS50118">
    <property type="entry name" value="HMG_BOX_2"/>
    <property type="match status" value="1"/>
</dbReference>
<feature type="compositionally biased region" description="Basic and acidic residues" evidence="4">
    <location>
        <begin position="30"/>
        <end position="41"/>
    </location>
</feature>
<name>A0A9W4SBA4_9GLOM</name>
<sequence length="216" mass="24720">MSLQSSSLNDLADILIQKLNKENIFPPKYNDPEHLLNDSKRNKLRPPRPPNGFLLCRKNVHQEAKKRGICNMRVISKVTGMLWRAATLDEKEEYERLAIKVHNLHSQRYPGYKYRPAARDRSEPYNPYLFSSSPSLSTSSFIGYTSMMSSSVEQPTHQVYSNSFTANPINSLFDFTQEQLELMTLYLGMSNNSSINSTDANAPQYLNSYGYILGHQ</sequence>
<dbReference type="Gene3D" id="1.10.30.10">
    <property type="entry name" value="High mobility group box domain"/>
    <property type="match status" value="1"/>
</dbReference>
<evidence type="ECO:0000256" key="4">
    <source>
        <dbReference type="SAM" id="MobiDB-lite"/>
    </source>
</evidence>
<dbReference type="OrthoDB" id="6247875at2759"/>
<evidence type="ECO:0000256" key="2">
    <source>
        <dbReference type="ARBA" id="ARBA00023242"/>
    </source>
</evidence>
<gene>
    <name evidence="6" type="ORF">FWILDA_LOCUS736</name>
</gene>
<evidence type="ECO:0000259" key="5">
    <source>
        <dbReference type="PROSITE" id="PS50118"/>
    </source>
</evidence>
<reference evidence="6" key="1">
    <citation type="submission" date="2022-08" db="EMBL/GenBank/DDBJ databases">
        <authorList>
            <person name="Kallberg Y."/>
            <person name="Tangrot J."/>
            <person name="Rosling A."/>
        </authorList>
    </citation>
    <scope>NUCLEOTIDE SEQUENCE</scope>
    <source>
        <strain evidence="6">Wild A</strain>
    </source>
</reference>
<feature type="region of interest" description="Disordered" evidence="4">
    <location>
        <begin position="27"/>
        <end position="52"/>
    </location>
</feature>
<dbReference type="PANTHER" id="PTHR45789:SF2">
    <property type="entry name" value="FI18025P1"/>
    <property type="match status" value="1"/>
</dbReference>
<dbReference type="EMBL" id="CAMKVN010000052">
    <property type="protein sequence ID" value="CAI2162781.1"/>
    <property type="molecule type" value="Genomic_DNA"/>
</dbReference>
<dbReference type="SUPFAM" id="SSF47095">
    <property type="entry name" value="HMG-box"/>
    <property type="match status" value="1"/>
</dbReference>
<organism evidence="6 7">
    <name type="scientific">Funneliformis geosporum</name>
    <dbReference type="NCBI Taxonomy" id="1117311"/>
    <lineage>
        <taxon>Eukaryota</taxon>
        <taxon>Fungi</taxon>
        <taxon>Fungi incertae sedis</taxon>
        <taxon>Mucoromycota</taxon>
        <taxon>Glomeromycotina</taxon>
        <taxon>Glomeromycetes</taxon>
        <taxon>Glomerales</taxon>
        <taxon>Glomeraceae</taxon>
        <taxon>Funneliformis</taxon>
    </lineage>
</organism>
<keyword evidence="2 3" id="KW-0539">Nucleus</keyword>
<keyword evidence="1 3" id="KW-0238">DNA-binding</keyword>
<proteinExistence type="predicted"/>
<dbReference type="InterPro" id="IPR036910">
    <property type="entry name" value="HMG_box_dom_sf"/>
</dbReference>
<keyword evidence="7" id="KW-1185">Reference proteome</keyword>
<dbReference type="InterPro" id="IPR051356">
    <property type="entry name" value="SOX/SOX-like_TF"/>
</dbReference>